<feature type="domain" description="Glyoxalase/fosfomycin resistance/dioxygenase" evidence="1">
    <location>
        <begin position="11"/>
        <end position="73"/>
    </location>
</feature>
<evidence type="ECO:0000313" key="5">
    <source>
        <dbReference type="Proteomes" id="UP001107960"/>
    </source>
</evidence>
<dbReference type="Proteomes" id="UP001107960">
    <property type="component" value="Unassembled WGS sequence"/>
</dbReference>
<gene>
    <name evidence="2" type="ORF">IEW27_01660</name>
    <name evidence="3" type="ORF">LNP80_18090</name>
</gene>
<dbReference type="SUPFAM" id="SSF54593">
    <property type="entry name" value="Glyoxalase/Bleomycin resistance protein/Dihydroxybiphenyl dioxygenase"/>
    <property type="match status" value="1"/>
</dbReference>
<dbReference type="InterPro" id="IPR029068">
    <property type="entry name" value="Glyas_Bleomycin-R_OHBP_Dase"/>
</dbReference>
<reference evidence="2" key="3">
    <citation type="submission" date="2024-05" db="EMBL/GenBank/DDBJ databases">
        <title>Description of novel Chryseobacterium sp. strain C-2.</title>
        <authorList>
            <person name="Saticioglu I.B."/>
        </authorList>
    </citation>
    <scope>NUCLEOTIDE SEQUENCE</scope>
    <source>
        <strain evidence="2">C-2</strain>
    </source>
</reference>
<dbReference type="Pfam" id="PF00903">
    <property type="entry name" value="Glyoxalase"/>
    <property type="match status" value="1"/>
</dbReference>
<reference evidence="3" key="1">
    <citation type="submission" date="2021-11" db="EMBL/GenBank/DDBJ databases">
        <title>Description of novel Chryseobacterium species.</title>
        <authorList>
            <person name="Saticioglu I.B."/>
            <person name="Ay H."/>
            <person name="Altun S."/>
            <person name="Duman M."/>
        </authorList>
    </citation>
    <scope>NUCLEOTIDE SEQUENCE</scope>
    <source>
        <strain evidence="3">C-39</strain>
    </source>
</reference>
<organism evidence="3 5">
    <name type="scientific">Chryseobacterium muglaense</name>
    <dbReference type="NCBI Taxonomy" id="2893752"/>
    <lineage>
        <taxon>Bacteria</taxon>
        <taxon>Pseudomonadati</taxon>
        <taxon>Bacteroidota</taxon>
        <taxon>Flavobacteriia</taxon>
        <taxon>Flavobacteriales</taxon>
        <taxon>Weeksellaceae</taxon>
        <taxon>Chryseobacterium group</taxon>
        <taxon>Chryseobacterium</taxon>
    </lineage>
</organism>
<accession>A0A9Q3UUZ8</accession>
<reference evidence="4" key="2">
    <citation type="submission" date="2023-07" db="EMBL/GenBank/DDBJ databases">
        <title>Description of novel Chryseobacterium sp. strain C-2.</title>
        <authorList>
            <person name="Saticioglu I.B."/>
        </authorList>
    </citation>
    <scope>NUCLEOTIDE SEQUENCE [LARGE SCALE GENOMIC DNA]</scope>
    <source>
        <strain evidence="4">C-2</strain>
    </source>
</reference>
<dbReference type="EMBL" id="JAJJML010000001">
    <property type="protein sequence ID" value="MCC9036133.1"/>
    <property type="molecule type" value="Genomic_DNA"/>
</dbReference>
<comment type="caution">
    <text evidence="3">The sequence shown here is derived from an EMBL/GenBank/DDBJ whole genome shotgun (WGS) entry which is preliminary data.</text>
</comment>
<keyword evidence="4" id="KW-1185">Reference proteome</keyword>
<name>A0A9Q3UUZ8_9FLAO</name>
<proteinExistence type="predicted"/>
<dbReference type="AlphaFoldDB" id="A0A9Q3UUZ8"/>
<dbReference type="InterPro" id="IPR004360">
    <property type="entry name" value="Glyas_Fos-R_dOase_dom"/>
</dbReference>
<dbReference type="RefSeq" id="WP_191177941.1">
    <property type="nucleotide sequence ID" value="NZ_JACXXP010000001.1"/>
</dbReference>
<evidence type="ECO:0000313" key="3">
    <source>
        <dbReference type="EMBL" id="MCC9036133.1"/>
    </source>
</evidence>
<evidence type="ECO:0000259" key="1">
    <source>
        <dbReference type="Pfam" id="PF00903"/>
    </source>
</evidence>
<dbReference type="Proteomes" id="UP000603715">
    <property type="component" value="Unassembled WGS sequence"/>
</dbReference>
<dbReference type="Gene3D" id="3.10.180.10">
    <property type="entry name" value="2,3-Dihydroxybiphenyl 1,2-Dioxygenase, domain 1"/>
    <property type="match status" value="1"/>
</dbReference>
<sequence length="164" mass="19271">MMKRDLFNSFFHFGYITKDIDAACDIYTKKFGAKFKIYTPKVNLDNISPVQHIAFSYIGNTMIKIIEPDLAQNSIFNEYVVENPKVIRLHHLGYLMMNDYQKTLKQLGWNLEYDIPLKGNFENLWEFAYADTRKDFGHYTEFIQLDEVGKDFLADIPGIKKAMF</sequence>
<dbReference type="EMBL" id="JACXXP010000001">
    <property type="protein sequence ID" value="MBD3903303.1"/>
    <property type="molecule type" value="Genomic_DNA"/>
</dbReference>
<protein>
    <submittedName>
        <fullName evidence="3">VOC family protein</fullName>
    </submittedName>
</protein>
<evidence type="ECO:0000313" key="2">
    <source>
        <dbReference type="EMBL" id="MBD3903303.1"/>
    </source>
</evidence>
<evidence type="ECO:0000313" key="4">
    <source>
        <dbReference type="Proteomes" id="UP000603715"/>
    </source>
</evidence>